<sequence length="169" mass="18220">MKINYLSGQRMEGRSAGRNTFNLHLNQLAPSTISHPSTFARQCGFNAFAHAMLDFYYAAGLTNLIGPELGRGCGEDGISVDHLPSASEPETRMYLARQLCWLFGLLLASERLGSPFGFPAGSCTFPVPSGLQLFVLGIGQALATSFLEVVAVLTLKTEPVHRSLPLCSD</sequence>
<name>Q6IL28_DROME</name>
<dbReference type="AlphaFoldDB" id="Q6IL28"/>
<reference evidence="1" key="1">
    <citation type="journal article" date="2003" name="Genome Biol.">
        <title>An integrated gene annotation and transcriptional profiling approach towards the full gene content of the Drosophila genome.</title>
        <authorList>
            <person name="Hild M."/>
            <person name="Beckmann B."/>
            <person name="Haas S.A."/>
            <person name="Koch B."/>
            <person name="Solovyev V."/>
            <person name="Busold C."/>
            <person name="Fellenberg K."/>
            <person name="Boutros M."/>
            <person name="Vingron M."/>
            <person name="Sauer F."/>
            <person name="Hoheisel J.D."/>
            <person name="Paro R."/>
        </authorList>
    </citation>
    <scope>NUCLEOTIDE SEQUENCE</scope>
</reference>
<proteinExistence type="predicted"/>
<gene>
    <name evidence="1" type="ORF">HDC10591</name>
</gene>
<protein>
    <submittedName>
        <fullName evidence="1">HDC10591</fullName>
    </submittedName>
</protein>
<organism evidence="1">
    <name type="scientific">Drosophila melanogaster</name>
    <name type="common">Fruit fly</name>
    <dbReference type="NCBI Taxonomy" id="7227"/>
    <lineage>
        <taxon>Eukaryota</taxon>
        <taxon>Metazoa</taxon>
        <taxon>Ecdysozoa</taxon>
        <taxon>Arthropoda</taxon>
        <taxon>Hexapoda</taxon>
        <taxon>Insecta</taxon>
        <taxon>Pterygota</taxon>
        <taxon>Neoptera</taxon>
        <taxon>Endopterygota</taxon>
        <taxon>Diptera</taxon>
        <taxon>Brachycera</taxon>
        <taxon>Muscomorpha</taxon>
        <taxon>Ephydroidea</taxon>
        <taxon>Drosophilidae</taxon>
        <taxon>Drosophila</taxon>
        <taxon>Sophophora</taxon>
    </lineage>
</organism>
<accession>Q6IL28</accession>
<evidence type="ECO:0000313" key="1">
    <source>
        <dbReference type="EMBL" id="DAA03033.1"/>
    </source>
</evidence>
<dbReference type="EMBL" id="BK002188">
    <property type="protein sequence ID" value="DAA03033.1"/>
    <property type="molecule type" value="Genomic_DNA"/>
</dbReference>